<dbReference type="EnsemblMetazoa" id="ASIC016720-RA">
    <property type="protein sequence ID" value="ASIC016720-PA"/>
    <property type="gene ID" value="ASIC016720"/>
</dbReference>
<dbReference type="Gene3D" id="2.40.50.140">
    <property type="entry name" value="Nucleic acid-binding proteins"/>
    <property type="match status" value="1"/>
</dbReference>
<reference evidence="1 3" key="1">
    <citation type="journal article" date="2014" name="BMC Genomics">
        <title>Genome sequence of Anopheles sinensis provides insight into genetics basis of mosquito competence for malaria parasites.</title>
        <authorList>
            <person name="Zhou D."/>
            <person name="Zhang D."/>
            <person name="Ding G."/>
            <person name="Shi L."/>
            <person name="Hou Q."/>
            <person name="Ye Y."/>
            <person name="Xu Y."/>
            <person name="Zhou H."/>
            <person name="Xiong C."/>
            <person name="Li S."/>
            <person name="Yu J."/>
            <person name="Hong S."/>
            <person name="Yu X."/>
            <person name="Zou P."/>
            <person name="Chen C."/>
            <person name="Chang X."/>
            <person name="Wang W."/>
            <person name="Lv Y."/>
            <person name="Sun Y."/>
            <person name="Ma L."/>
            <person name="Shen B."/>
            <person name="Zhu C."/>
        </authorList>
    </citation>
    <scope>NUCLEOTIDE SEQUENCE [LARGE SCALE GENOMIC DNA]</scope>
</reference>
<protein>
    <submittedName>
        <fullName evidence="1">AGAP007219-PA-like protein</fullName>
    </submittedName>
</protein>
<evidence type="ECO:0000313" key="1">
    <source>
        <dbReference type="EMBL" id="KFB48718.1"/>
    </source>
</evidence>
<name>A0A084WES4_ANOSI</name>
<dbReference type="InterPro" id="IPR012340">
    <property type="entry name" value="NA-bd_OB-fold"/>
</dbReference>
<dbReference type="EMBL" id="ATLV01023246">
    <property type="status" value="NOT_ANNOTATED_CDS"/>
    <property type="molecule type" value="Genomic_DNA"/>
</dbReference>
<keyword evidence="3" id="KW-1185">Reference proteome</keyword>
<evidence type="ECO:0000313" key="3">
    <source>
        <dbReference type="Proteomes" id="UP000030765"/>
    </source>
</evidence>
<organism evidence="1">
    <name type="scientific">Anopheles sinensis</name>
    <name type="common">Mosquito</name>
    <dbReference type="NCBI Taxonomy" id="74873"/>
    <lineage>
        <taxon>Eukaryota</taxon>
        <taxon>Metazoa</taxon>
        <taxon>Ecdysozoa</taxon>
        <taxon>Arthropoda</taxon>
        <taxon>Hexapoda</taxon>
        <taxon>Insecta</taxon>
        <taxon>Pterygota</taxon>
        <taxon>Neoptera</taxon>
        <taxon>Endopterygota</taxon>
        <taxon>Diptera</taxon>
        <taxon>Nematocera</taxon>
        <taxon>Culicoidea</taxon>
        <taxon>Culicidae</taxon>
        <taxon>Anophelinae</taxon>
        <taxon>Anopheles</taxon>
    </lineage>
</organism>
<reference evidence="2" key="2">
    <citation type="submission" date="2020-05" db="UniProtKB">
        <authorList>
            <consortium name="EnsemblMetazoa"/>
        </authorList>
    </citation>
    <scope>IDENTIFICATION</scope>
</reference>
<evidence type="ECO:0000313" key="2">
    <source>
        <dbReference type="EnsemblMetazoa" id="ASIC016720-PA"/>
    </source>
</evidence>
<gene>
    <name evidence="1" type="ORF">ZHAS_00016720</name>
</gene>
<dbReference type="OMA" id="NIAMICC"/>
<dbReference type="EMBL" id="KE525341">
    <property type="protein sequence ID" value="KFB48718.1"/>
    <property type="molecule type" value="Genomic_DNA"/>
</dbReference>
<dbReference type="AlphaFoldDB" id="A0A084WES4"/>
<sequence length="186" mass="21402">MVDRIPPAKKIKTEPIDLENDIEHSIPTFVVKPPTTLLESSVEVIDLTDEEFLNEFKSFLTTLPERRADKDARKNTTKAKSKTSQRTQCMPIDYLEYVCFQQDSFICELFDFTFTNAMLYGRVTAETVKDDMVIYRLDDGTGAVDVFYRAGNKKFRIILPDWNIAMICCVGKVLHSMRNPCLIRLS</sequence>
<dbReference type="OrthoDB" id="7742789at2759"/>
<proteinExistence type="predicted"/>
<accession>A0A084WES4</accession>
<dbReference type="Proteomes" id="UP000030765">
    <property type="component" value="Unassembled WGS sequence"/>
</dbReference>
<dbReference type="VEuPathDB" id="VectorBase:ASIC016720"/>